<feature type="non-terminal residue" evidence="1">
    <location>
        <position position="1"/>
    </location>
</feature>
<evidence type="ECO:0000313" key="1">
    <source>
        <dbReference type="EMBL" id="NXG17420.1"/>
    </source>
</evidence>
<sequence>GHGVVPGTICSVEGVLDMGYIMARDRVTATVKIQNTSSLTLPCSLQLDSLSPTRDRDRQGIPAFLTSSVQRAEVVGTQNYSGLSVFSVFPTEGELEPGKSQEFVVTFSPDHESLYYSDRLRVMLFGRQTAHEIPLKGAAREHPMFVEGGVPLDVPVESLAVTAPVASQEALRGGLSVCPCAEPAEPVRSLLLLLEYVDGGGPAEPARAELRLGAVESPLLPAKKAVEFSLDSVPQLERAGMELEVPKGALDRGQERRVRVSWAPPPDLQVSDPPLVTALLTLKGDITEYYRVLLLARVVSAS</sequence>
<dbReference type="PANTHER" id="PTHR22538:SF0">
    <property type="entry name" value="CILIA- AND FLAGELLA-ASSOCIATED PROTEIN 74"/>
    <property type="match status" value="1"/>
</dbReference>
<dbReference type="InterPro" id="IPR013783">
    <property type="entry name" value="Ig-like_fold"/>
</dbReference>
<dbReference type="EMBL" id="VWZG01004280">
    <property type="protein sequence ID" value="NXG17420.1"/>
    <property type="molecule type" value="Genomic_DNA"/>
</dbReference>
<gene>
    <name evidence="1" type="primary">Cfap74</name>
    <name evidence="1" type="ORF">GRAVAR_R12315</name>
</gene>
<name>A0A7K8ZQJ0_9PASS</name>
<keyword evidence="2" id="KW-1185">Reference proteome</keyword>
<reference evidence="1 2" key="1">
    <citation type="submission" date="2019-09" db="EMBL/GenBank/DDBJ databases">
        <title>Bird 10,000 Genomes (B10K) Project - Family phase.</title>
        <authorList>
            <person name="Zhang G."/>
        </authorList>
    </citation>
    <scope>NUCLEOTIDE SEQUENCE [LARGE SCALE GENOMIC DNA]</scope>
    <source>
        <strain evidence="1">B10K-DU-001-02</strain>
        <tissue evidence="1">Muscle</tissue>
    </source>
</reference>
<dbReference type="PANTHER" id="PTHR22538">
    <property type="entry name" value="CILIA- AND FLAGELLA-ASSOCIATED PROTEIN 74"/>
    <property type="match status" value="1"/>
</dbReference>
<evidence type="ECO:0000313" key="2">
    <source>
        <dbReference type="Proteomes" id="UP000591535"/>
    </source>
</evidence>
<dbReference type="Proteomes" id="UP000591535">
    <property type="component" value="Unassembled WGS sequence"/>
</dbReference>
<comment type="caution">
    <text evidence="1">The sequence shown here is derived from an EMBL/GenBank/DDBJ whole genome shotgun (WGS) entry which is preliminary data.</text>
</comment>
<dbReference type="AlphaFoldDB" id="A0A7K8ZQJ0"/>
<proteinExistence type="predicted"/>
<organism evidence="1 2">
    <name type="scientific">Grallaria varia</name>
    <name type="common">variegated antpitta</name>
    <dbReference type="NCBI Taxonomy" id="117165"/>
    <lineage>
        <taxon>Eukaryota</taxon>
        <taxon>Metazoa</taxon>
        <taxon>Chordata</taxon>
        <taxon>Craniata</taxon>
        <taxon>Vertebrata</taxon>
        <taxon>Euteleostomi</taxon>
        <taxon>Archelosauria</taxon>
        <taxon>Archosauria</taxon>
        <taxon>Dinosauria</taxon>
        <taxon>Saurischia</taxon>
        <taxon>Theropoda</taxon>
        <taxon>Coelurosauria</taxon>
        <taxon>Aves</taxon>
        <taxon>Neognathae</taxon>
        <taxon>Neoaves</taxon>
        <taxon>Telluraves</taxon>
        <taxon>Australaves</taxon>
        <taxon>Passeriformes</taxon>
        <taxon>Formicariidae</taxon>
        <taxon>Grallaria</taxon>
    </lineage>
</organism>
<accession>A0A7K8ZQJ0</accession>
<protein>
    <submittedName>
        <fullName evidence="1">CFA74 protein</fullName>
    </submittedName>
</protein>
<feature type="non-terminal residue" evidence="1">
    <location>
        <position position="302"/>
    </location>
</feature>
<dbReference type="Gene3D" id="2.60.40.10">
    <property type="entry name" value="Immunoglobulins"/>
    <property type="match status" value="1"/>
</dbReference>